<protein>
    <submittedName>
        <fullName evidence="1">Uncharacterized protein</fullName>
    </submittedName>
</protein>
<keyword evidence="2" id="KW-1185">Reference proteome</keyword>
<evidence type="ECO:0000313" key="1">
    <source>
        <dbReference type="EMBL" id="GAA2577232.1"/>
    </source>
</evidence>
<dbReference type="RefSeq" id="WP_344228365.1">
    <property type="nucleotide sequence ID" value="NZ_BAAARI010000011.1"/>
</dbReference>
<dbReference type="EMBL" id="BAAARI010000011">
    <property type="protein sequence ID" value="GAA2577232.1"/>
    <property type="molecule type" value="Genomic_DNA"/>
</dbReference>
<organism evidence="1 2">
    <name type="scientific">Microbacterium binotii</name>
    <dbReference type="NCBI Taxonomy" id="462710"/>
    <lineage>
        <taxon>Bacteria</taxon>
        <taxon>Bacillati</taxon>
        <taxon>Actinomycetota</taxon>
        <taxon>Actinomycetes</taxon>
        <taxon>Micrococcales</taxon>
        <taxon>Microbacteriaceae</taxon>
        <taxon>Microbacterium</taxon>
    </lineage>
</organism>
<comment type="caution">
    <text evidence="1">The sequence shown here is derived from an EMBL/GenBank/DDBJ whole genome shotgun (WGS) entry which is preliminary data.</text>
</comment>
<name>A0ABN3PFV8_9MICO</name>
<dbReference type="Proteomes" id="UP001500274">
    <property type="component" value="Unassembled WGS sequence"/>
</dbReference>
<reference evidence="1 2" key="1">
    <citation type="journal article" date="2019" name="Int. J. Syst. Evol. Microbiol.">
        <title>The Global Catalogue of Microorganisms (GCM) 10K type strain sequencing project: providing services to taxonomists for standard genome sequencing and annotation.</title>
        <authorList>
            <consortium name="The Broad Institute Genomics Platform"/>
            <consortium name="The Broad Institute Genome Sequencing Center for Infectious Disease"/>
            <person name="Wu L."/>
            <person name="Ma J."/>
        </authorList>
    </citation>
    <scope>NUCLEOTIDE SEQUENCE [LARGE SCALE GENOMIC DNA]</scope>
    <source>
        <strain evidence="1 2">JCM 16365</strain>
    </source>
</reference>
<proteinExistence type="predicted"/>
<accession>A0ABN3PFV8</accession>
<evidence type="ECO:0000313" key="2">
    <source>
        <dbReference type="Proteomes" id="UP001500274"/>
    </source>
</evidence>
<gene>
    <name evidence="1" type="ORF">GCM10009862_15700</name>
</gene>
<sequence length="76" mass="7758">MSAVADLPAADAEAIRQALLTWRASGVADPKIAVGRDVDGDGIDDFYGLDGFGRLTLLSGVTVADTVSVSSGEEGF</sequence>